<dbReference type="Proteomes" id="UP000067626">
    <property type="component" value="Chromosome"/>
</dbReference>
<dbReference type="InterPro" id="IPR050407">
    <property type="entry name" value="Geranylgeranyl_reductase"/>
</dbReference>
<keyword evidence="3" id="KW-1185">Reference proteome</keyword>
<dbReference type="PRINTS" id="PR00420">
    <property type="entry name" value="RNGMNOXGNASE"/>
</dbReference>
<reference evidence="2 3" key="1">
    <citation type="submission" date="2015-07" db="EMBL/GenBank/DDBJ databases">
        <title>Genome analysis of myxobacterium Chondromyces crocatus Cm c5 reveals a high potential for natural compound synthesis and the genetic basis for the loss of fruiting body formation.</title>
        <authorList>
            <person name="Zaburannyi N."/>
            <person name="Bunk B."/>
            <person name="Maier J."/>
            <person name="Overmann J."/>
            <person name="Mueller R."/>
        </authorList>
    </citation>
    <scope>NUCLEOTIDE SEQUENCE [LARGE SCALE GENOMIC DNA]</scope>
    <source>
        <strain evidence="2 3">Cm c5</strain>
    </source>
</reference>
<dbReference type="InterPro" id="IPR002938">
    <property type="entry name" value="FAD-bd"/>
</dbReference>
<dbReference type="Pfam" id="PF01494">
    <property type="entry name" value="FAD_binding_3"/>
    <property type="match status" value="1"/>
</dbReference>
<feature type="domain" description="FAD-binding" evidence="1">
    <location>
        <begin position="16"/>
        <end position="355"/>
    </location>
</feature>
<evidence type="ECO:0000313" key="3">
    <source>
        <dbReference type="Proteomes" id="UP000067626"/>
    </source>
</evidence>
<dbReference type="InterPro" id="IPR036188">
    <property type="entry name" value="FAD/NAD-bd_sf"/>
</dbReference>
<dbReference type="PANTHER" id="PTHR42685">
    <property type="entry name" value="GERANYLGERANYL DIPHOSPHATE REDUCTASE"/>
    <property type="match status" value="1"/>
</dbReference>
<dbReference type="SUPFAM" id="SSF51905">
    <property type="entry name" value="FAD/NAD(P)-binding domain"/>
    <property type="match status" value="1"/>
</dbReference>
<dbReference type="PANTHER" id="PTHR42685:SF22">
    <property type="entry name" value="CONDITIONED MEDIUM FACTOR RECEPTOR 1"/>
    <property type="match status" value="1"/>
</dbReference>
<dbReference type="STRING" id="52.CMC5_032580"/>
<proteinExistence type="predicted"/>
<accession>A0A0K1EE20</accession>
<gene>
    <name evidence="2" type="ORF">CMC5_032580</name>
</gene>
<evidence type="ECO:0000313" key="2">
    <source>
        <dbReference type="EMBL" id="AKT39111.1"/>
    </source>
</evidence>
<dbReference type="RefSeq" id="WP_050431253.1">
    <property type="nucleotide sequence ID" value="NZ_CP012159.1"/>
</dbReference>
<protein>
    <recommendedName>
        <fullName evidence="1">FAD-binding domain-containing protein</fullName>
    </recommendedName>
</protein>
<evidence type="ECO:0000259" key="1">
    <source>
        <dbReference type="Pfam" id="PF01494"/>
    </source>
</evidence>
<dbReference type="GO" id="GO:0071949">
    <property type="term" value="F:FAD binding"/>
    <property type="evidence" value="ECO:0007669"/>
    <property type="project" value="InterPro"/>
</dbReference>
<organism evidence="2 3">
    <name type="scientific">Chondromyces crocatus</name>
    <dbReference type="NCBI Taxonomy" id="52"/>
    <lineage>
        <taxon>Bacteria</taxon>
        <taxon>Pseudomonadati</taxon>
        <taxon>Myxococcota</taxon>
        <taxon>Polyangia</taxon>
        <taxon>Polyangiales</taxon>
        <taxon>Polyangiaceae</taxon>
        <taxon>Chondromyces</taxon>
    </lineage>
</organism>
<name>A0A0K1EE20_CHOCO</name>
<dbReference type="EMBL" id="CP012159">
    <property type="protein sequence ID" value="AKT39111.1"/>
    <property type="molecule type" value="Genomic_DNA"/>
</dbReference>
<dbReference type="KEGG" id="ccro:CMC5_032580"/>
<dbReference type="AlphaFoldDB" id="A0A0K1EE20"/>
<dbReference type="Gene3D" id="3.50.50.60">
    <property type="entry name" value="FAD/NAD(P)-binding domain"/>
    <property type="match status" value="1"/>
</dbReference>
<sequence length="444" mass="49016">MQAQDSDPIEPIEPFDVIIVGGRPAGASLAARLGQRGLRVLVVDKATFPSQPEVPSCPVIYPSAIQLLDELGIDESTYEGSCTRLVTGFIEFEGHFRAQLVSPELYGRRYFYYVDRGGFDLALWDNLARYPSVTALSGVTVSDVVRAEDGRVTGVVASERGGPKVTYQARICVVGADGRHSRVARKVGARVIEDRSQQTSTVYSAEWEGVLPVTEDGSPALHVVSGGQGGTLMFFPLASGRTVVATQLRSDRVQLDGDAVGFYERRVRSFATGRRRLAEAQRVSGLIGVSRIANRYLDAGGAGWVLVGDALHHKDPLDGQGIYDALIGAKRLSEVLVAVHEGRTRWEEGLAVYRRQVDEETRPMFRSTMQRLKTELFEGPSPLFIRTMLRWMLNDPEYQRRYFMYLGRVLPPDRWMTPWLMVSAVARGMASDVGRALGFKSQAA</sequence>